<organism evidence="3 4">
    <name type="scientific">Ornatilinea apprima</name>
    <dbReference type="NCBI Taxonomy" id="1134406"/>
    <lineage>
        <taxon>Bacteria</taxon>
        <taxon>Bacillati</taxon>
        <taxon>Chloroflexota</taxon>
        <taxon>Anaerolineae</taxon>
        <taxon>Anaerolineales</taxon>
        <taxon>Anaerolineaceae</taxon>
        <taxon>Ornatilinea</taxon>
    </lineage>
</organism>
<dbReference type="InterPro" id="IPR021139">
    <property type="entry name" value="NYN"/>
</dbReference>
<feature type="region of interest" description="Disordered" evidence="1">
    <location>
        <begin position="186"/>
        <end position="209"/>
    </location>
</feature>
<keyword evidence="4" id="KW-1185">Reference proteome</keyword>
<dbReference type="STRING" id="1134406.ADN00_17450"/>
<dbReference type="EMBL" id="LGCL01000041">
    <property type="protein sequence ID" value="KPL71466.1"/>
    <property type="molecule type" value="Genomic_DNA"/>
</dbReference>
<sequence>MRTPPTSPRAAVFLDFENLVSTSKNLSRRGVGDYGSSPEVDFAAFVRHVEAQYGSLAKEDFVAAANFSHYNAQLGGLNRWATLLEVDSFEPRSVRQQEQTSAGKRHVIQQYADMALAFAAGIHAARQPADVYIFITGDKSFAAVAAAIRDQFQKQVVFFLPDPNQSASVTLKERFLCFPFSATQPEPAAVEEEPAPEPPPSPALENPSNQVKPLVTHLRSELRTAIPADLVRAVLGPAGAQKLLDRARSEEQIDLWHNEQGIECVSSRAERLFGKLQIMESRPSVVEAARILLAVASAGESRQPPGTRADWRRCLKESANLSNTAAKQWLERLLDHGILRDRAITRPLITRANLTALIQEYEQTSYQNGPQ</sequence>
<evidence type="ECO:0000256" key="1">
    <source>
        <dbReference type="SAM" id="MobiDB-lite"/>
    </source>
</evidence>
<dbReference type="AlphaFoldDB" id="A0A0N8GL44"/>
<feature type="domain" description="NYN" evidence="2">
    <location>
        <begin position="9"/>
        <end position="167"/>
    </location>
</feature>
<dbReference type="Pfam" id="PF01936">
    <property type="entry name" value="NYN"/>
    <property type="match status" value="1"/>
</dbReference>
<dbReference type="Gene3D" id="3.40.50.1010">
    <property type="entry name" value="5'-nuclease"/>
    <property type="match status" value="1"/>
</dbReference>
<dbReference type="GO" id="GO:0004540">
    <property type="term" value="F:RNA nuclease activity"/>
    <property type="evidence" value="ECO:0007669"/>
    <property type="project" value="InterPro"/>
</dbReference>
<evidence type="ECO:0000313" key="3">
    <source>
        <dbReference type="EMBL" id="KPL71466.1"/>
    </source>
</evidence>
<comment type="caution">
    <text evidence="3">The sequence shown here is derived from an EMBL/GenBank/DDBJ whole genome shotgun (WGS) entry which is preliminary data.</text>
</comment>
<reference evidence="3 4" key="1">
    <citation type="submission" date="2015-07" db="EMBL/GenBank/DDBJ databases">
        <title>Genome sequence of Ornatilinea apprima DSM 23815.</title>
        <authorList>
            <person name="Hemp J."/>
            <person name="Ward L.M."/>
            <person name="Pace L.A."/>
            <person name="Fischer W.W."/>
        </authorList>
    </citation>
    <scope>NUCLEOTIDE SEQUENCE [LARGE SCALE GENOMIC DNA]</scope>
    <source>
        <strain evidence="3 4">P3M-1</strain>
    </source>
</reference>
<evidence type="ECO:0000259" key="2">
    <source>
        <dbReference type="Pfam" id="PF01936"/>
    </source>
</evidence>
<protein>
    <recommendedName>
        <fullName evidence="2">NYN domain-containing protein</fullName>
    </recommendedName>
</protein>
<dbReference type="Proteomes" id="UP000050417">
    <property type="component" value="Unassembled WGS sequence"/>
</dbReference>
<accession>A0A0N8GL44</accession>
<dbReference type="PATRIC" id="fig|1134406.4.peg.558"/>
<name>A0A0N8GL44_9CHLR</name>
<evidence type="ECO:0000313" key="4">
    <source>
        <dbReference type="Proteomes" id="UP000050417"/>
    </source>
</evidence>
<dbReference type="RefSeq" id="WP_075064329.1">
    <property type="nucleotide sequence ID" value="NZ_LGCL01000041.1"/>
</dbReference>
<gene>
    <name evidence="3" type="ORF">ADN00_17450</name>
</gene>
<proteinExistence type="predicted"/>